<dbReference type="GO" id="GO:0000776">
    <property type="term" value="C:kinetochore"/>
    <property type="evidence" value="ECO:0007669"/>
    <property type="project" value="UniProtKB-ARBA"/>
</dbReference>
<dbReference type="GO" id="GO:0051315">
    <property type="term" value="P:attachment of mitotic spindle microtubules to kinetochore"/>
    <property type="evidence" value="ECO:0007669"/>
    <property type="project" value="UniProtKB-ARBA"/>
</dbReference>
<keyword evidence="4" id="KW-0175">Coiled coil</keyword>
<dbReference type="GO" id="GO:1990571">
    <property type="term" value="P:meiotic centromere clustering"/>
    <property type="evidence" value="ECO:0007669"/>
    <property type="project" value="UniProtKB-ARBA"/>
</dbReference>
<dbReference type="InterPro" id="IPR034085">
    <property type="entry name" value="TOG"/>
</dbReference>
<feature type="domain" description="TOG" evidence="6">
    <location>
        <begin position="232"/>
        <end position="464"/>
    </location>
</feature>
<dbReference type="InterPro" id="IPR048491">
    <property type="entry name" value="XMAP215_CLASP_TOG"/>
</dbReference>
<feature type="domain" description="TOG" evidence="6">
    <location>
        <begin position="1"/>
        <end position="187"/>
    </location>
</feature>
<dbReference type="AlphaFoldDB" id="A0A397HS57"/>
<comment type="subcellular location">
    <subcellularLocation>
        <location evidence="1">Cytoplasm</location>
        <location evidence="1">Cytoskeleton</location>
        <location evidence="1">Microtubule organizing center</location>
        <location evidence="1">Spindle pole body</location>
    </subcellularLocation>
</comment>
<evidence type="ECO:0000256" key="2">
    <source>
        <dbReference type="ARBA" id="ARBA00022490"/>
    </source>
</evidence>
<evidence type="ECO:0000259" key="6">
    <source>
        <dbReference type="SMART" id="SM01349"/>
    </source>
</evidence>
<dbReference type="GO" id="GO:0044732">
    <property type="term" value="C:mitotic spindle pole body"/>
    <property type="evidence" value="ECO:0007669"/>
    <property type="project" value="UniProtKB-ARBA"/>
</dbReference>
<proteinExistence type="predicted"/>
<evidence type="ECO:0000256" key="5">
    <source>
        <dbReference type="SAM" id="MobiDB-lite"/>
    </source>
</evidence>
<dbReference type="InterPro" id="IPR011989">
    <property type="entry name" value="ARM-like"/>
</dbReference>
<evidence type="ECO:0000256" key="3">
    <source>
        <dbReference type="ARBA" id="ARBA00023212"/>
    </source>
</evidence>
<dbReference type="InterPro" id="IPR016024">
    <property type="entry name" value="ARM-type_fold"/>
</dbReference>
<dbReference type="SUPFAM" id="SSF48371">
    <property type="entry name" value="ARM repeat"/>
    <property type="match status" value="1"/>
</dbReference>
<protein>
    <recommendedName>
        <fullName evidence="6">TOG domain-containing protein</fullName>
    </recommendedName>
</protein>
<reference evidence="7" key="1">
    <citation type="submission" date="2018-08" db="EMBL/GenBank/DDBJ databases">
        <title>Draft genome sequence of azole-resistant Aspergillus thermomutatus (Neosartorya pseudofischeri) strain HMR AF 39, isolated from a human nasal aspirate.</title>
        <authorList>
            <person name="Parent-Michaud M."/>
            <person name="Dufresne P.J."/>
            <person name="Fournier E."/>
            <person name="Martineau C."/>
            <person name="Moreira S."/>
            <person name="Perkins V."/>
            <person name="De Repentigny L."/>
            <person name="Dufresne S.F."/>
        </authorList>
    </citation>
    <scope>NUCLEOTIDE SEQUENCE [LARGE SCALE GENOMIC DNA]</scope>
    <source>
        <strain evidence="7">HMR AF 39</strain>
    </source>
</reference>
<dbReference type="GO" id="GO:0061863">
    <property type="term" value="F:microtubule plus end polymerase"/>
    <property type="evidence" value="ECO:0007669"/>
    <property type="project" value="InterPro"/>
</dbReference>
<comment type="caution">
    <text evidence="7">The sequence shown here is derived from an EMBL/GenBank/DDBJ whole genome shotgun (WGS) entry which is preliminary data.</text>
</comment>
<evidence type="ECO:0000256" key="1">
    <source>
        <dbReference type="ARBA" id="ARBA00004317"/>
    </source>
</evidence>
<feature type="compositionally biased region" description="Pro residues" evidence="5">
    <location>
        <begin position="595"/>
        <end position="605"/>
    </location>
</feature>
<sequence>MSRIQFSYHFYKIQVSGKGQCQIPMLLLNKKVLRHIALFSNMGVFRLVQGPIVEKGLPSTRPAAKTNALEALLLCVELDKADPVIEEIVPILSHKVPKVIAAALSGLKAIYHNFGCKIVDPKPVLKALPKVFGHADKNVRAEAQNLTVELYRWLKEAIKPLFWGELKPVQQQDLEKLFENVKQEPAPKQERFTKAQQDAMAAASAAPEGGDGDGEAGEVYADEDDGEVDAFDLAEPVDVFSKIPKDFNEQLASSKWKDRKEALDALYTALNVPRIKDGPFDDIVRGLAKSMKDANVAVVTVAANCIDLLAKGLRGGFAKHRSTIMPPIMERLKEKKQTVAEALGQALDAVFASTNLSECLEEILEFLKHKNPQVKQETLKFLIRCLRTTRDVPSKAEVKSIAEAATKLLTESTEVNRAGGAEILGTLMKIMGERAMTPYLDGLDDIRKTKIKEFFETAEVKAKDRPKPIVGPPKAVPAAGKKVVGGKRPAVGMKKPAPAAAAPPPEEPAPALSPPKPATRSIPSKLGGVPKPGGLPTPGAGLKLQRKLGGPGGLASPQRRVISPSSEEQPPAPAAPKFGLGRGLAGRPIAKPSAAPEPAPAPAAPPQVSGISAIERAELDELRLERERFLRMIEDLKSDRTRLNSQVTELQDQNAQLIEDHTRDVLSIKAKETQLVRARSDAEAAEQTVQKQQREIDRLKRELARALRASAQSPPNNLSDNMNLPVPETTSIYHETGINGYGAMPRTSIHMGSRFDSARPRSYASASPSEEKENNGLESPGPGSRDGGLGRRKLSPSFGTNYSGMGSPTRSSIPGSGSASGEEQPVRSSEPAENWKRAAEVTSQLKARIEQMKARQGLSRGPAQR</sequence>
<feature type="coiled-coil region" evidence="4">
    <location>
        <begin position="619"/>
        <end position="709"/>
    </location>
</feature>
<dbReference type="SMART" id="SM01349">
    <property type="entry name" value="TOG"/>
    <property type="match status" value="2"/>
</dbReference>
<feature type="compositionally biased region" description="Acidic residues" evidence="5">
    <location>
        <begin position="210"/>
        <end position="220"/>
    </location>
</feature>
<accession>A0A397HS57</accession>
<dbReference type="GO" id="GO:0046785">
    <property type="term" value="P:microtubule polymerization"/>
    <property type="evidence" value="ECO:0007669"/>
    <property type="project" value="InterPro"/>
</dbReference>
<evidence type="ECO:0000313" key="7">
    <source>
        <dbReference type="EMBL" id="RHZ65852.1"/>
    </source>
</evidence>
<dbReference type="FunFam" id="1.25.10.10:FF:000019">
    <property type="entry name" value="Cytoskeleton-associated protein 5"/>
    <property type="match status" value="1"/>
</dbReference>
<dbReference type="VEuPathDB" id="FungiDB:CDV56_109211"/>
<dbReference type="GO" id="GO:0030951">
    <property type="term" value="P:establishment or maintenance of microtubule cytoskeleton polarity"/>
    <property type="evidence" value="ECO:0007669"/>
    <property type="project" value="InterPro"/>
</dbReference>
<evidence type="ECO:0000256" key="4">
    <source>
        <dbReference type="SAM" id="Coils"/>
    </source>
</evidence>
<dbReference type="GO" id="GO:0099070">
    <property type="term" value="C:static microtubule bundle"/>
    <property type="evidence" value="ECO:0007669"/>
    <property type="project" value="UniProtKB-ARBA"/>
</dbReference>
<dbReference type="GO" id="GO:1990498">
    <property type="term" value="C:mitotic spindle microtubule"/>
    <property type="evidence" value="ECO:0007669"/>
    <property type="project" value="UniProtKB-ARBA"/>
</dbReference>
<dbReference type="Gene3D" id="1.25.10.10">
    <property type="entry name" value="Leucine-rich Repeat Variant"/>
    <property type="match status" value="2"/>
</dbReference>
<evidence type="ECO:0000313" key="8">
    <source>
        <dbReference type="Proteomes" id="UP000215305"/>
    </source>
</evidence>
<name>A0A397HS57_ASPTH</name>
<feature type="compositionally biased region" description="Low complexity" evidence="5">
    <location>
        <begin position="523"/>
        <end position="539"/>
    </location>
</feature>
<dbReference type="Proteomes" id="UP000215305">
    <property type="component" value="Unassembled WGS sequence"/>
</dbReference>
<dbReference type="EMBL" id="NKHU02000015">
    <property type="protein sequence ID" value="RHZ65852.1"/>
    <property type="molecule type" value="Genomic_DNA"/>
</dbReference>
<dbReference type="RefSeq" id="XP_026618024.1">
    <property type="nucleotide sequence ID" value="XM_026762830.1"/>
</dbReference>
<dbReference type="OrthoDB" id="205662at2759"/>
<dbReference type="GO" id="GO:0005881">
    <property type="term" value="C:cytoplasmic microtubule"/>
    <property type="evidence" value="ECO:0007669"/>
    <property type="project" value="UniProtKB-ARBA"/>
</dbReference>
<feature type="region of interest" description="Disordered" evidence="5">
    <location>
        <begin position="751"/>
        <end position="841"/>
    </location>
</feature>
<keyword evidence="2" id="KW-0963">Cytoplasm</keyword>
<dbReference type="PANTHER" id="PTHR12609">
    <property type="entry name" value="MICROTUBULE ASSOCIATED PROTEIN XMAP215"/>
    <property type="match status" value="1"/>
</dbReference>
<dbReference type="Pfam" id="PF21042">
    <property type="entry name" value="Stu2_CTS"/>
    <property type="match status" value="1"/>
</dbReference>
<dbReference type="InterPro" id="IPR045110">
    <property type="entry name" value="XMAP215"/>
</dbReference>
<feature type="compositionally biased region" description="Pro residues" evidence="5">
    <location>
        <begin position="501"/>
        <end position="517"/>
    </location>
</feature>
<organism evidence="7 8">
    <name type="scientific">Aspergillus thermomutatus</name>
    <name type="common">Neosartorya pseudofischeri</name>
    <dbReference type="NCBI Taxonomy" id="41047"/>
    <lineage>
        <taxon>Eukaryota</taxon>
        <taxon>Fungi</taxon>
        <taxon>Dikarya</taxon>
        <taxon>Ascomycota</taxon>
        <taxon>Pezizomycotina</taxon>
        <taxon>Eurotiomycetes</taxon>
        <taxon>Eurotiomycetidae</taxon>
        <taxon>Eurotiales</taxon>
        <taxon>Aspergillaceae</taxon>
        <taxon>Aspergillus</taxon>
        <taxon>Aspergillus subgen. Fumigati</taxon>
    </lineage>
</organism>
<keyword evidence="3" id="KW-0206">Cytoskeleton</keyword>
<dbReference type="GO" id="GO:0051010">
    <property type="term" value="F:microtubule plus-end binding"/>
    <property type="evidence" value="ECO:0007669"/>
    <property type="project" value="InterPro"/>
</dbReference>
<dbReference type="GO" id="GO:0000022">
    <property type="term" value="P:mitotic spindle elongation"/>
    <property type="evidence" value="ECO:0007669"/>
    <property type="project" value="UniProtKB-ARBA"/>
</dbReference>
<keyword evidence="8" id="KW-1185">Reference proteome</keyword>
<feature type="region of interest" description="Disordered" evidence="5">
    <location>
        <begin position="463"/>
        <end position="612"/>
    </location>
</feature>
<feature type="region of interest" description="Disordered" evidence="5">
    <location>
        <begin position="195"/>
        <end position="220"/>
    </location>
</feature>
<dbReference type="Pfam" id="PF21041">
    <property type="entry name" value="XMAP215_CLASP_TOG"/>
    <property type="match status" value="2"/>
</dbReference>
<feature type="compositionally biased region" description="Polar residues" evidence="5">
    <location>
        <begin position="797"/>
        <end position="821"/>
    </location>
</feature>
<feature type="compositionally biased region" description="Low complexity" evidence="5">
    <location>
        <begin position="198"/>
        <end position="208"/>
    </location>
</feature>
<dbReference type="GeneID" id="38131185"/>
<feature type="region of interest" description="Disordered" evidence="5">
    <location>
        <begin position="846"/>
        <end position="865"/>
    </location>
</feature>
<dbReference type="STRING" id="41047.A0A397HS57"/>
<gene>
    <name evidence="7" type="ORF">CDV56_109211</name>
</gene>
<dbReference type="InterPro" id="IPR048492">
    <property type="entry name" value="Stu2_CTS"/>
</dbReference>